<proteinExistence type="inferred from homology"/>
<dbReference type="AlphaFoldDB" id="A0A6M2DLM4"/>
<dbReference type="Pfam" id="PF03987">
    <property type="entry name" value="Autophagy_act_C"/>
    <property type="match status" value="1"/>
</dbReference>
<accession>A0A6M2DLM4</accession>
<evidence type="ECO:0000256" key="3">
    <source>
        <dbReference type="ARBA" id="ARBA00022679"/>
    </source>
</evidence>
<evidence type="ECO:0000256" key="6">
    <source>
        <dbReference type="ARBA" id="ARBA00029833"/>
    </source>
</evidence>
<dbReference type="GO" id="GO:0061651">
    <property type="term" value="F:Atg12 conjugating enzyme activity"/>
    <property type="evidence" value="ECO:0007669"/>
    <property type="project" value="TreeGrafter"/>
</dbReference>
<evidence type="ECO:0000256" key="2">
    <source>
        <dbReference type="ARBA" id="ARBA00021099"/>
    </source>
</evidence>
<dbReference type="Gene3D" id="3.30.1460.50">
    <property type="match status" value="1"/>
</dbReference>
<keyword evidence="5" id="KW-0072">Autophagy</keyword>
<dbReference type="InterPro" id="IPR007135">
    <property type="entry name" value="Atg3/Atg10"/>
</dbReference>
<dbReference type="PANTHER" id="PTHR14957">
    <property type="entry name" value="UBIQUITIN-LIKE-CONJUGATING ENZYME ATG10"/>
    <property type="match status" value="1"/>
</dbReference>
<organism evidence="7">
    <name type="scientific">Xenopsylla cheopis</name>
    <name type="common">Oriental rat flea</name>
    <name type="synonym">Pulex cheopis</name>
    <dbReference type="NCBI Taxonomy" id="163159"/>
    <lineage>
        <taxon>Eukaryota</taxon>
        <taxon>Metazoa</taxon>
        <taxon>Ecdysozoa</taxon>
        <taxon>Arthropoda</taxon>
        <taxon>Hexapoda</taxon>
        <taxon>Insecta</taxon>
        <taxon>Pterygota</taxon>
        <taxon>Neoptera</taxon>
        <taxon>Endopterygota</taxon>
        <taxon>Siphonaptera</taxon>
        <taxon>Pulicidae</taxon>
        <taxon>Xenopsyllinae</taxon>
        <taxon>Xenopsylla</taxon>
    </lineage>
</organism>
<sequence>MTWEEFLMFAKDIVARSTKIGDNWTLIGKDEEFAQYLMKNERQVFDVRVPPCAEQPDSNESIDKAEAAVALSTVYNFEYHVTYNISYMVPVLSFNVIKTDGTFLSLDEAWGALHLNNVSNSLHSVLTQMDHAVLQTPILTLHPCKTQELLENFPSSDNPLISFLSVVGPYIGLKCSLQYGQNEK</sequence>
<dbReference type="GO" id="GO:0005829">
    <property type="term" value="C:cytosol"/>
    <property type="evidence" value="ECO:0007669"/>
    <property type="project" value="TreeGrafter"/>
</dbReference>
<dbReference type="GO" id="GO:0000045">
    <property type="term" value="P:autophagosome assembly"/>
    <property type="evidence" value="ECO:0007669"/>
    <property type="project" value="TreeGrafter"/>
</dbReference>
<protein>
    <recommendedName>
        <fullName evidence="2">Ubiquitin-like-conjugating enzyme ATG10</fullName>
    </recommendedName>
    <alternativeName>
        <fullName evidence="6">Autophagy-related protein 10</fullName>
    </alternativeName>
</protein>
<dbReference type="GO" id="GO:0032446">
    <property type="term" value="P:protein modification by small protein conjugation"/>
    <property type="evidence" value="ECO:0007669"/>
    <property type="project" value="TreeGrafter"/>
</dbReference>
<evidence type="ECO:0000313" key="7">
    <source>
        <dbReference type="EMBL" id="NOV46874.1"/>
    </source>
</evidence>
<dbReference type="GO" id="GO:0000422">
    <property type="term" value="P:autophagy of mitochondrion"/>
    <property type="evidence" value="ECO:0007669"/>
    <property type="project" value="TreeGrafter"/>
</dbReference>
<comment type="similarity">
    <text evidence="1">Belongs to the ATG10 family.</text>
</comment>
<dbReference type="EMBL" id="GIIL01003148">
    <property type="protein sequence ID" value="NOV46874.1"/>
    <property type="molecule type" value="Transcribed_RNA"/>
</dbReference>
<reference evidence="7" key="1">
    <citation type="submission" date="2020-03" db="EMBL/GenBank/DDBJ databases">
        <title>Transcriptomic Profiling of the Digestive Tract of the Rat Flea, Xenopsylla cheopis, Following Blood Feeding and Infection with Yersinia pestis.</title>
        <authorList>
            <person name="Bland D.M."/>
            <person name="Martens C.A."/>
            <person name="Virtaneva K."/>
            <person name="Kanakabandi K."/>
            <person name="Long D."/>
            <person name="Rosenke R."/>
            <person name="Saturday G.A."/>
            <person name="Hoyt F.H."/>
            <person name="Bruno D.P."/>
            <person name="Ribeiro J.M.C."/>
            <person name="Hinnebusch J."/>
        </authorList>
    </citation>
    <scope>NUCLEOTIDE SEQUENCE</scope>
</reference>
<keyword evidence="3" id="KW-0808">Transferase</keyword>
<keyword evidence="4" id="KW-0833">Ubl conjugation pathway</keyword>
<evidence type="ECO:0000256" key="1">
    <source>
        <dbReference type="ARBA" id="ARBA00005696"/>
    </source>
</evidence>
<evidence type="ECO:0000256" key="4">
    <source>
        <dbReference type="ARBA" id="ARBA00022786"/>
    </source>
</evidence>
<evidence type="ECO:0000256" key="5">
    <source>
        <dbReference type="ARBA" id="ARBA00023006"/>
    </source>
</evidence>
<name>A0A6M2DLM4_XENCH</name>
<dbReference type="PANTHER" id="PTHR14957:SF1">
    <property type="entry name" value="UBIQUITIN-LIKE-CONJUGATING ENZYME ATG10"/>
    <property type="match status" value="1"/>
</dbReference>